<sequence>MPPRRGQPSQSQSQRPRVSERRQATESSGEEDDDRQQAAAGNGNSAEHKALGAQIVRLALFSEYRRQPLRREVIVKTVMPNNPRAFQPALQEAQALLRSTFGMELYELRPKRKGDGEDEATQAQTQAQTQTQRRKGKGRAREGEGEEDEDEVDEDGAQTQGQTQTQSRKRTNMWILRSTLAPGLLAGMSNPEPLPLPDEVDEQQTAELQEDSGALLRWDKGDGTGVGHVGLLGVRTVILALILVRNRKIEDNELHAYLRRLNLTRDTVLPYHSEDSKEPPLTLDKYLELLTKLNYLEKVGLQMFNRTRSHTQVVTRSTAGPAEPSKIEWRWGSREAEFSEKAAAEFIVGIVFEGEESDSEDEAPVRGRRAAADDEPRLTREQKRARLLKNVEKAAGEPLAGWGR</sequence>
<dbReference type="InterPro" id="IPR041898">
    <property type="entry name" value="MAGE_WH1"/>
</dbReference>
<dbReference type="RefSeq" id="XP_062624576.1">
    <property type="nucleotide sequence ID" value="XM_062768592.1"/>
</dbReference>
<dbReference type="GO" id="GO:0005634">
    <property type="term" value="C:nucleus"/>
    <property type="evidence" value="ECO:0007669"/>
    <property type="project" value="TreeGrafter"/>
</dbReference>
<evidence type="ECO:0000256" key="1">
    <source>
        <dbReference type="SAM" id="MobiDB-lite"/>
    </source>
</evidence>
<dbReference type="Gene3D" id="1.10.10.1200">
    <property type="entry name" value="MAGE homology domain, winged helix WH1 motif"/>
    <property type="match status" value="1"/>
</dbReference>
<organism evidence="3 4">
    <name type="scientific">Vanrija pseudolonga</name>
    <dbReference type="NCBI Taxonomy" id="143232"/>
    <lineage>
        <taxon>Eukaryota</taxon>
        <taxon>Fungi</taxon>
        <taxon>Dikarya</taxon>
        <taxon>Basidiomycota</taxon>
        <taxon>Agaricomycotina</taxon>
        <taxon>Tremellomycetes</taxon>
        <taxon>Trichosporonales</taxon>
        <taxon>Trichosporonaceae</taxon>
        <taxon>Vanrija</taxon>
    </lineage>
</organism>
<feature type="compositionally biased region" description="Low complexity" evidence="1">
    <location>
        <begin position="121"/>
        <end position="131"/>
    </location>
</feature>
<feature type="domain" description="MAGE" evidence="2">
    <location>
        <begin position="55"/>
        <end position="343"/>
    </location>
</feature>
<dbReference type="GO" id="GO:0006281">
    <property type="term" value="P:DNA repair"/>
    <property type="evidence" value="ECO:0007669"/>
    <property type="project" value="TreeGrafter"/>
</dbReference>
<accession>A0AAF0Y5D2</accession>
<dbReference type="InterPro" id="IPR002190">
    <property type="entry name" value="MHD_dom"/>
</dbReference>
<keyword evidence="4" id="KW-1185">Reference proteome</keyword>
<dbReference type="GeneID" id="87805341"/>
<dbReference type="InterPro" id="IPR041899">
    <property type="entry name" value="MAGE_WH2"/>
</dbReference>
<dbReference type="SMART" id="SM01373">
    <property type="entry name" value="MAGE"/>
    <property type="match status" value="1"/>
</dbReference>
<feature type="compositionally biased region" description="Basic and acidic residues" evidence="1">
    <location>
        <begin position="370"/>
        <end position="384"/>
    </location>
</feature>
<feature type="region of interest" description="Disordered" evidence="1">
    <location>
        <begin position="1"/>
        <end position="47"/>
    </location>
</feature>
<feature type="region of interest" description="Disordered" evidence="1">
    <location>
        <begin position="111"/>
        <end position="173"/>
    </location>
</feature>
<feature type="compositionally biased region" description="Acidic residues" evidence="1">
    <location>
        <begin position="144"/>
        <end position="156"/>
    </location>
</feature>
<name>A0AAF0Y5D2_9TREE</name>
<dbReference type="EMBL" id="CP086715">
    <property type="protein sequence ID" value="WOO78544.1"/>
    <property type="molecule type" value="Genomic_DNA"/>
</dbReference>
<evidence type="ECO:0000259" key="2">
    <source>
        <dbReference type="SMART" id="SM01373"/>
    </source>
</evidence>
<reference evidence="3" key="1">
    <citation type="submission" date="2023-10" db="EMBL/GenBank/DDBJ databases">
        <authorList>
            <person name="Noh H."/>
        </authorList>
    </citation>
    <scope>NUCLEOTIDE SEQUENCE</scope>
    <source>
        <strain evidence="3">DUCC4014</strain>
    </source>
</reference>
<gene>
    <name evidence="3" type="ORF">LOC62_02G002091</name>
</gene>
<dbReference type="AlphaFoldDB" id="A0AAF0Y5D2"/>
<dbReference type="Gene3D" id="1.10.10.1210">
    <property type="entry name" value="MAGE homology domain, winged helix WH2 motif"/>
    <property type="match status" value="1"/>
</dbReference>
<feature type="compositionally biased region" description="Low complexity" evidence="1">
    <location>
        <begin position="157"/>
        <end position="166"/>
    </location>
</feature>
<dbReference type="InterPro" id="IPR037445">
    <property type="entry name" value="MAGE"/>
</dbReference>
<evidence type="ECO:0000313" key="4">
    <source>
        <dbReference type="Proteomes" id="UP000827549"/>
    </source>
</evidence>
<feature type="compositionally biased region" description="Low complexity" evidence="1">
    <location>
        <begin position="1"/>
        <end position="16"/>
    </location>
</feature>
<evidence type="ECO:0000313" key="3">
    <source>
        <dbReference type="EMBL" id="WOO78544.1"/>
    </source>
</evidence>
<proteinExistence type="predicted"/>
<dbReference type="PANTHER" id="PTHR11736">
    <property type="entry name" value="MELANOMA-ASSOCIATED ANTIGEN MAGE ANTIGEN"/>
    <property type="match status" value="1"/>
</dbReference>
<dbReference type="PANTHER" id="PTHR11736:SF14">
    <property type="entry name" value="NSE3 HOMOLOG, SMC5-SMC6 COMPLEX COMPONENT"/>
    <property type="match status" value="1"/>
</dbReference>
<protein>
    <recommendedName>
        <fullName evidence="2">MAGE domain-containing protein</fullName>
    </recommendedName>
</protein>
<dbReference type="Pfam" id="PF01454">
    <property type="entry name" value="MAGE"/>
    <property type="match status" value="1"/>
</dbReference>
<feature type="region of interest" description="Disordered" evidence="1">
    <location>
        <begin position="355"/>
        <end position="384"/>
    </location>
</feature>
<dbReference type="Proteomes" id="UP000827549">
    <property type="component" value="Chromosome 2"/>
</dbReference>